<dbReference type="Gene3D" id="2.60.40.2180">
    <property type="match status" value="1"/>
</dbReference>
<feature type="domain" description="Esterase Ig-like N-terminal" evidence="1">
    <location>
        <begin position="46"/>
        <end position="165"/>
    </location>
</feature>
<dbReference type="EMBL" id="CP001685">
    <property type="protein sequence ID" value="ACV39481.1"/>
    <property type="molecule type" value="Genomic_DNA"/>
</dbReference>
<name>C7NBF0_LEPBD</name>
<dbReference type="KEGG" id="lba:Lebu_1609"/>
<accession>C7NBF0</accession>
<organism evidence="2 3">
    <name type="scientific">Leptotrichia buccalis (strain ATCC 14201 / DSM 1135 / JCM 12969 / NCTC 10249 / C-1013-b)</name>
    <dbReference type="NCBI Taxonomy" id="523794"/>
    <lineage>
        <taxon>Bacteria</taxon>
        <taxon>Fusobacteriati</taxon>
        <taxon>Fusobacteriota</taxon>
        <taxon>Fusobacteriia</taxon>
        <taxon>Fusobacteriales</taxon>
        <taxon>Leptotrichiaceae</taxon>
        <taxon>Leptotrichia</taxon>
    </lineage>
</organism>
<sequence>MKRTGNLVLTALLALLGFVILVESNDNKLDIKIADKENLDVKNIKNVTAVAETKGSEKKVKTVIIEFDKTIKDPALSKNEVTVTQKKISKKSDESAFVTAETKKVKRKISKIYTSDKIDENGKAEKVKDGKYLYLELADSTDNSNKEVHDSDLESLKISVSQDKENYFTNSKSFNKTMK</sequence>
<dbReference type="InterPro" id="IPR041172">
    <property type="entry name" value="EstA_Ig-like_N"/>
</dbReference>
<evidence type="ECO:0000313" key="3">
    <source>
        <dbReference type="Proteomes" id="UP000001910"/>
    </source>
</evidence>
<dbReference type="Proteomes" id="UP000001910">
    <property type="component" value="Chromosome"/>
</dbReference>
<dbReference type="RefSeq" id="WP_015769821.1">
    <property type="nucleotide sequence ID" value="NC_013192.1"/>
</dbReference>
<dbReference type="AlphaFoldDB" id="C7NBF0"/>
<protein>
    <recommendedName>
        <fullName evidence="1">Esterase Ig-like N-terminal domain-containing protein</fullName>
    </recommendedName>
</protein>
<gene>
    <name evidence="2" type="ordered locus">Lebu_1609</name>
</gene>
<evidence type="ECO:0000313" key="2">
    <source>
        <dbReference type="EMBL" id="ACV39481.1"/>
    </source>
</evidence>
<proteinExistence type="predicted"/>
<dbReference type="Pfam" id="PF18435">
    <property type="entry name" value="EstA_Ig_like"/>
    <property type="match status" value="1"/>
</dbReference>
<dbReference type="STRING" id="523794.Lebu_1609"/>
<dbReference type="HOGENOM" id="CLU_1501722_0_0_0"/>
<reference evidence="2 3" key="1">
    <citation type="journal article" date="2009" name="Stand. Genomic Sci.">
        <title>Complete genome sequence of Leptotrichia buccalis type strain (C-1013-b).</title>
        <authorList>
            <person name="Ivanova N."/>
            <person name="Gronow S."/>
            <person name="Lapidus A."/>
            <person name="Copeland A."/>
            <person name="Glavina Del Rio T."/>
            <person name="Nolan M."/>
            <person name="Lucas S."/>
            <person name="Chen F."/>
            <person name="Tice H."/>
            <person name="Cheng J.F."/>
            <person name="Saunders E."/>
            <person name="Bruce D."/>
            <person name="Goodwin L."/>
            <person name="Brettin T."/>
            <person name="Detter J.C."/>
            <person name="Han C."/>
            <person name="Pitluck S."/>
            <person name="Mikhailova N."/>
            <person name="Pati A."/>
            <person name="Mavrommatis K."/>
            <person name="Chen A."/>
            <person name="Palaniappan K."/>
            <person name="Land M."/>
            <person name="Hauser L."/>
            <person name="Chang Y.J."/>
            <person name="Jeffries C.D."/>
            <person name="Chain P."/>
            <person name="Rohde C."/>
            <person name="Goker M."/>
            <person name="Bristow J."/>
            <person name="Eisen J.A."/>
            <person name="Markowitz V."/>
            <person name="Hugenholtz P."/>
            <person name="Kyrpides N.C."/>
            <person name="Klenk H.P."/>
        </authorList>
    </citation>
    <scope>NUCLEOTIDE SEQUENCE [LARGE SCALE GENOMIC DNA]</scope>
    <source>
        <strain evidence="3">ATCC 14201 / DSM 1135 / JCM 12969 / NCTC 10249 / C-1013-b</strain>
    </source>
</reference>
<evidence type="ECO:0000259" key="1">
    <source>
        <dbReference type="Pfam" id="PF18435"/>
    </source>
</evidence>
<keyword evidence="3" id="KW-1185">Reference proteome</keyword>